<accession>A0ABU7XFD2</accession>
<keyword evidence="2" id="KW-1185">Reference proteome</keyword>
<comment type="caution">
    <text evidence="1">The sequence shown here is derived from an EMBL/GenBank/DDBJ whole genome shotgun (WGS) entry which is preliminary data.</text>
</comment>
<evidence type="ECO:0000313" key="1">
    <source>
        <dbReference type="EMBL" id="MEF3365900.1"/>
    </source>
</evidence>
<dbReference type="SUPFAM" id="SSF52833">
    <property type="entry name" value="Thioredoxin-like"/>
    <property type="match status" value="1"/>
</dbReference>
<dbReference type="CDD" id="cd02980">
    <property type="entry name" value="TRX_Fd_family"/>
    <property type="match status" value="1"/>
</dbReference>
<sequence>MEEPLDIFGRPAQERRLLVCTGPCCDGAGRASAQLAALRRLLVQRGLNEESVGPASCVRRSCLGKCSGEPLAHVLPDDIWYRDLTSENLLRIYEQHVLNQQPVAELVLAEDG</sequence>
<dbReference type="EMBL" id="JAZHYN010000010">
    <property type="protein sequence ID" value="MEF3365900.1"/>
    <property type="molecule type" value="Genomic_DNA"/>
</dbReference>
<evidence type="ECO:0000313" key="2">
    <source>
        <dbReference type="Proteomes" id="UP001350748"/>
    </source>
</evidence>
<name>A0ABU7XFD2_9HYPH</name>
<proteinExistence type="predicted"/>
<dbReference type="RefSeq" id="WP_332080847.1">
    <property type="nucleotide sequence ID" value="NZ_JAZHYN010000010.1"/>
</dbReference>
<reference evidence="1 2" key="1">
    <citation type="submission" date="2024-02" db="EMBL/GenBank/DDBJ databases">
        <authorList>
            <person name="Grouzdev D."/>
        </authorList>
    </citation>
    <scope>NUCLEOTIDE SEQUENCE [LARGE SCALE GENOMIC DNA]</scope>
    <source>
        <strain evidence="1 2">9N</strain>
    </source>
</reference>
<gene>
    <name evidence="1" type="ORF">V3H18_05065</name>
</gene>
<dbReference type="Gene3D" id="3.40.30.10">
    <property type="entry name" value="Glutaredoxin"/>
    <property type="match status" value="1"/>
</dbReference>
<protein>
    <submittedName>
        <fullName evidence="1">(2Fe-2S) ferredoxin domain-containing protein</fullName>
    </submittedName>
</protein>
<organism evidence="1 2">
    <name type="scientific">Methylocystis borbori</name>
    <dbReference type="NCBI Taxonomy" id="3118750"/>
    <lineage>
        <taxon>Bacteria</taxon>
        <taxon>Pseudomonadati</taxon>
        <taxon>Pseudomonadota</taxon>
        <taxon>Alphaproteobacteria</taxon>
        <taxon>Hyphomicrobiales</taxon>
        <taxon>Methylocystaceae</taxon>
        <taxon>Methylocystis</taxon>
    </lineage>
</organism>
<dbReference type="Proteomes" id="UP001350748">
    <property type="component" value="Unassembled WGS sequence"/>
</dbReference>
<dbReference type="InterPro" id="IPR036249">
    <property type="entry name" value="Thioredoxin-like_sf"/>
</dbReference>